<dbReference type="RefSeq" id="WP_135152120.1">
    <property type="nucleotide sequence ID" value="NZ_SOMN01000011.1"/>
</dbReference>
<evidence type="ECO:0000256" key="1">
    <source>
        <dbReference type="SAM" id="Phobius"/>
    </source>
</evidence>
<organism evidence="3 4">
    <name type="scientific">Cohnella luojiensis</name>
    <dbReference type="NCBI Taxonomy" id="652876"/>
    <lineage>
        <taxon>Bacteria</taxon>
        <taxon>Bacillati</taxon>
        <taxon>Bacillota</taxon>
        <taxon>Bacilli</taxon>
        <taxon>Bacillales</taxon>
        <taxon>Paenibacillaceae</taxon>
        <taxon>Cohnella</taxon>
    </lineage>
</organism>
<reference evidence="3 4" key="1">
    <citation type="submission" date="2019-03" db="EMBL/GenBank/DDBJ databases">
        <title>Cohnella endophytica sp. nov., a novel endophytic bacterium isolated from bark of Sonneratia apetala.</title>
        <authorList>
            <person name="Tuo L."/>
        </authorList>
    </citation>
    <scope>NUCLEOTIDE SEQUENCE [LARGE SCALE GENOMIC DNA]</scope>
    <source>
        <strain evidence="3 4">CCTCC AB 208254</strain>
    </source>
</reference>
<sequence length="344" mass="38090">MTTMSTPLPLAGSGSVIPTPALSSERSSIRKLSRIVLHSLFVVSCLLVLLFLAFHAYVAWALSHPVVITLGSNPMLAKNLIYSEVTFASADERSTVEGWWIPADQSRRTIILSHGYGANREESWVPMYDLADLLHGLKYNVLMFDYGFASKSHATPATGGLIESKQLLGAINYARQQGSVELIVWGFSMGAGTALQAGLQGAPVDAMILDSTFIPDEDTIYHNMRNYVDLPKYPSVSLIRWFFPLVSGTRLEQIPSAQVQEKAYDFPILLIHGTADDKAPVYLSENVAKAQTNLLSQLWIVPDAIHEMIYRTHTDEYVQRTTSFLEHVHTRVLAKIQTGEPAQV</sequence>
<evidence type="ECO:0000313" key="4">
    <source>
        <dbReference type="Proteomes" id="UP000297900"/>
    </source>
</evidence>
<keyword evidence="4" id="KW-1185">Reference proteome</keyword>
<gene>
    <name evidence="3" type="ORF">E2980_10360</name>
</gene>
<name>A0A4Y8LZM8_9BACL</name>
<feature type="transmembrane region" description="Helical" evidence="1">
    <location>
        <begin position="35"/>
        <end position="60"/>
    </location>
</feature>
<feature type="domain" description="AB hydrolase-1" evidence="2">
    <location>
        <begin position="109"/>
        <end position="215"/>
    </location>
</feature>
<dbReference type="GO" id="GO:0016787">
    <property type="term" value="F:hydrolase activity"/>
    <property type="evidence" value="ECO:0007669"/>
    <property type="project" value="UniProtKB-KW"/>
</dbReference>
<keyword evidence="1" id="KW-1133">Transmembrane helix</keyword>
<keyword evidence="3" id="KW-0378">Hydrolase</keyword>
<dbReference type="SUPFAM" id="SSF53474">
    <property type="entry name" value="alpha/beta-Hydrolases"/>
    <property type="match status" value="1"/>
</dbReference>
<dbReference type="PANTHER" id="PTHR12277:SF81">
    <property type="entry name" value="PROTEIN ABHD13"/>
    <property type="match status" value="1"/>
</dbReference>
<evidence type="ECO:0000259" key="2">
    <source>
        <dbReference type="Pfam" id="PF00561"/>
    </source>
</evidence>
<dbReference type="Pfam" id="PF00561">
    <property type="entry name" value="Abhydrolase_1"/>
    <property type="match status" value="1"/>
</dbReference>
<accession>A0A4Y8LZM8</accession>
<keyword evidence="1" id="KW-0812">Transmembrane</keyword>
<dbReference type="AlphaFoldDB" id="A0A4Y8LZM8"/>
<dbReference type="InterPro" id="IPR000073">
    <property type="entry name" value="AB_hydrolase_1"/>
</dbReference>
<protein>
    <submittedName>
        <fullName evidence="3">Alpha/beta hydrolase</fullName>
    </submittedName>
</protein>
<dbReference type="OrthoDB" id="9776685at2"/>
<keyword evidence="1" id="KW-0472">Membrane</keyword>
<evidence type="ECO:0000313" key="3">
    <source>
        <dbReference type="EMBL" id="TFE26893.1"/>
    </source>
</evidence>
<dbReference type="Gene3D" id="3.40.50.1820">
    <property type="entry name" value="alpha/beta hydrolase"/>
    <property type="match status" value="1"/>
</dbReference>
<proteinExistence type="predicted"/>
<dbReference type="PANTHER" id="PTHR12277">
    <property type="entry name" value="ALPHA/BETA HYDROLASE DOMAIN-CONTAINING PROTEIN"/>
    <property type="match status" value="1"/>
</dbReference>
<dbReference type="Proteomes" id="UP000297900">
    <property type="component" value="Unassembled WGS sequence"/>
</dbReference>
<dbReference type="EMBL" id="SOMN01000011">
    <property type="protein sequence ID" value="TFE26893.1"/>
    <property type="molecule type" value="Genomic_DNA"/>
</dbReference>
<comment type="caution">
    <text evidence="3">The sequence shown here is derived from an EMBL/GenBank/DDBJ whole genome shotgun (WGS) entry which is preliminary data.</text>
</comment>
<dbReference type="InterPro" id="IPR029058">
    <property type="entry name" value="AB_hydrolase_fold"/>
</dbReference>